<proteinExistence type="predicted"/>
<keyword evidence="5 6" id="KW-0472">Membrane</keyword>
<feature type="transmembrane region" description="Helical" evidence="6">
    <location>
        <begin position="33"/>
        <end position="54"/>
    </location>
</feature>
<dbReference type="InterPro" id="IPR035210">
    <property type="entry name" value="DUF5455"/>
</dbReference>
<evidence type="ECO:0000313" key="7">
    <source>
        <dbReference type="EMBL" id="TMP77058.1"/>
    </source>
</evidence>
<dbReference type="Pfam" id="PF17537">
    <property type="entry name" value="DUF5455"/>
    <property type="match status" value="1"/>
</dbReference>
<evidence type="ECO:0000256" key="6">
    <source>
        <dbReference type="SAM" id="Phobius"/>
    </source>
</evidence>
<evidence type="ECO:0000256" key="4">
    <source>
        <dbReference type="ARBA" id="ARBA00022989"/>
    </source>
</evidence>
<keyword evidence="4 6" id="KW-1133">Transmembrane helix</keyword>
<dbReference type="GO" id="GO:0033644">
    <property type="term" value="C:host cell membrane"/>
    <property type="evidence" value="ECO:0007669"/>
    <property type="project" value="UniProtKB-SubCell"/>
</dbReference>
<keyword evidence="2 6" id="KW-0812">Transmembrane</keyword>
<comment type="subcellular location">
    <subcellularLocation>
        <location evidence="1">Host membrane</location>
    </subcellularLocation>
</comment>
<dbReference type="OrthoDB" id="9902709at2"/>
<feature type="transmembrane region" description="Helical" evidence="6">
    <location>
        <begin position="6"/>
        <end position="26"/>
    </location>
</feature>
<keyword evidence="3" id="KW-1043">Host membrane</keyword>
<dbReference type="EMBL" id="PNCM01000161">
    <property type="protein sequence ID" value="TMP77058.1"/>
    <property type="molecule type" value="Genomic_DNA"/>
</dbReference>
<accession>A0A5S3YM22</accession>
<gene>
    <name evidence="7" type="ORF">CWB73_20840</name>
</gene>
<evidence type="ECO:0000256" key="3">
    <source>
        <dbReference type="ARBA" id="ARBA00022870"/>
    </source>
</evidence>
<evidence type="ECO:0000256" key="2">
    <source>
        <dbReference type="ARBA" id="ARBA00022692"/>
    </source>
</evidence>
<evidence type="ECO:0000256" key="5">
    <source>
        <dbReference type="ARBA" id="ARBA00023136"/>
    </source>
</evidence>
<dbReference type="RefSeq" id="WP_138569298.1">
    <property type="nucleotide sequence ID" value="NZ_PNCM01000161.1"/>
</dbReference>
<sequence>MPALLAIPALISSLIAGLSSIITYLLTTFGRKLFIGAAFITVYTALLVTFVTTLNSEFTNLLTTLPNNSFSLAGLSLVPSNAITCATIVVTAKAAQMLFYFSIGILRVKLKA</sequence>
<organism evidence="7 8">
    <name type="scientific">Pseudoalteromonas phenolica</name>
    <dbReference type="NCBI Taxonomy" id="161398"/>
    <lineage>
        <taxon>Bacteria</taxon>
        <taxon>Pseudomonadati</taxon>
        <taxon>Pseudomonadota</taxon>
        <taxon>Gammaproteobacteria</taxon>
        <taxon>Alteromonadales</taxon>
        <taxon>Pseudoalteromonadaceae</taxon>
        <taxon>Pseudoalteromonas</taxon>
    </lineage>
</organism>
<comment type="caution">
    <text evidence="7">The sequence shown here is derived from an EMBL/GenBank/DDBJ whole genome shotgun (WGS) entry which is preliminary data.</text>
</comment>
<dbReference type="Proteomes" id="UP000307362">
    <property type="component" value="Unassembled WGS sequence"/>
</dbReference>
<feature type="transmembrane region" description="Helical" evidence="6">
    <location>
        <begin position="74"/>
        <end position="101"/>
    </location>
</feature>
<reference evidence="7 8" key="1">
    <citation type="submission" date="2017-12" db="EMBL/GenBank/DDBJ databases">
        <authorList>
            <person name="Paulsen S."/>
            <person name="Gram L.K."/>
        </authorList>
    </citation>
    <scope>NUCLEOTIDE SEQUENCE [LARGE SCALE GENOMIC DNA]</scope>
    <source>
        <strain evidence="7 8">S1189</strain>
    </source>
</reference>
<protein>
    <submittedName>
        <fullName evidence="7">Uncharacterized protein</fullName>
    </submittedName>
</protein>
<evidence type="ECO:0000313" key="8">
    <source>
        <dbReference type="Proteomes" id="UP000307362"/>
    </source>
</evidence>
<reference evidence="8" key="2">
    <citation type="submission" date="2019-06" db="EMBL/GenBank/DDBJ databases">
        <title>Co-occurence of chitin degradation, pigmentation and bioactivity in marine Pseudoalteromonas.</title>
        <authorList>
            <person name="Sonnenschein E.C."/>
            <person name="Bech P.K."/>
        </authorList>
    </citation>
    <scope>NUCLEOTIDE SEQUENCE [LARGE SCALE GENOMIC DNA]</scope>
    <source>
        <strain evidence="8">S1189</strain>
    </source>
</reference>
<name>A0A5S3YM22_9GAMM</name>
<evidence type="ECO:0000256" key="1">
    <source>
        <dbReference type="ARBA" id="ARBA00004551"/>
    </source>
</evidence>
<dbReference type="AlphaFoldDB" id="A0A5S3YM22"/>